<comment type="similarity">
    <text evidence="1">Belongs to the heat shock protein 90 family.</text>
</comment>
<dbReference type="Gene3D" id="1.10.3210.10">
    <property type="entry name" value="Hypothetical protein af1432"/>
    <property type="match status" value="1"/>
</dbReference>
<dbReference type="Pfam" id="PF13589">
    <property type="entry name" value="HATPase_c_3"/>
    <property type="match status" value="1"/>
</dbReference>
<dbReference type="RefSeq" id="WP_070110008.1">
    <property type="nucleotide sequence ID" value="NZ_LZFO01000012.1"/>
</dbReference>
<evidence type="ECO:0000256" key="4">
    <source>
        <dbReference type="ARBA" id="ARBA00023186"/>
    </source>
</evidence>
<gene>
    <name evidence="6" type="primary">htpG_1</name>
    <name evidence="6" type="ORF">CLOACE_10770</name>
</gene>
<evidence type="ECO:0000259" key="5">
    <source>
        <dbReference type="Pfam" id="PF24391"/>
    </source>
</evidence>
<keyword evidence="4" id="KW-0143">Chaperone</keyword>
<evidence type="ECO:0000313" key="7">
    <source>
        <dbReference type="Proteomes" id="UP000175744"/>
    </source>
</evidence>
<evidence type="ECO:0000256" key="2">
    <source>
        <dbReference type="ARBA" id="ARBA00022741"/>
    </source>
</evidence>
<evidence type="ECO:0000313" key="6">
    <source>
        <dbReference type="EMBL" id="OFI06304.1"/>
    </source>
</evidence>
<dbReference type="GO" id="GO:0016887">
    <property type="term" value="F:ATP hydrolysis activity"/>
    <property type="evidence" value="ECO:0007669"/>
    <property type="project" value="InterPro"/>
</dbReference>
<sequence>MTVTIENTKLYMLLKKRNSFFIEQIQKVYKYALDSLPKINRVFSNYTGHGIQHSLNVMECMYNLCDNPELLSDLELTSIIYSALLHDIGMISNEDEIDKIKKDDLTIVDRKYSLVLKKYKNENLALQECIRPIHGLRSMNHIQNMNKEWFVVPNYTNISFREEIGKICAAHNENFEWIAENISSDTVKGSYSLNSQYIAILLRIADYLDIDENRAPIYLYKYLNPKDYGKMEWKQHFIIENKEKIVLNEKTGYKNIEFYGESSNPGIHRKLLKYFDNLNDELEKAVDFSEMFHDKKYLLLIKPNVQNKIRTKGFNFSDFKLTLDYKAVTNLLMGEYIYGDKKYGLRELIQNSIDACKVMEEEGKGKMESIYAPYSPFINIILDQDRKQVSIFDNGKGMSLDILKKYFLNVGVSYYTSDDYLLKGNKYIPIGNYGIGFLACFMLSDNVVVNTKYYGETKMNKIEFEKNSEYICLTYENTSRPQGTEIILNYDQFIQVFDSNINNIKNFIEKNFLDCGIPINLVIFENGEPKYETLNLKNTTTVLSNGIKLDKYLNNIQACIECSYKGIQFLDVMEDINGCESYIYDVPTTKIIPENEMKTANIKDFVQNGEIKFLNIPIIESSEEEEFQKAYEVLEDFNEALERVNYEEINFIAKDEFLYYGNKLIENDQDAIIGEYTYEDFCEDLGHCEGIPTYCTLTIQKVIQNKGNRLLSYSLDKYLGGEYLFEQKDYVFIKNVLVSRVNLKIPFLIDGIQIKGAIINIMSKDFIPNVSRNNLNDLQKKELAYAIGKALHLWILEHGKFNLEEQELIRNFINECYEQNNYCIKIQ</sequence>
<dbReference type="OrthoDB" id="1837345at2"/>
<dbReference type="Gene3D" id="3.30.565.10">
    <property type="entry name" value="Histidine kinase-like ATPase, C-terminal domain"/>
    <property type="match status" value="1"/>
</dbReference>
<dbReference type="InterPro" id="IPR003607">
    <property type="entry name" value="HD/PDEase_dom"/>
</dbReference>
<dbReference type="SUPFAM" id="SSF109604">
    <property type="entry name" value="HD-domain/PDEase-like"/>
    <property type="match status" value="1"/>
</dbReference>
<dbReference type="PATRIC" id="fig|1121290.3.peg.1082"/>
<dbReference type="PANTHER" id="PTHR11528">
    <property type="entry name" value="HEAT SHOCK PROTEIN 90 FAMILY MEMBER"/>
    <property type="match status" value="1"/>
</dbReference>
<dbReference type="PRINTS" id="PR00775">
    <property type="entry name" value="HEATSHOCK90"/>
</dbReference>
<organism evidence="6 7">
    <name type="scientific">Clostridium acetireducens DSM 10703</name>
    <dbReference type="NCBI Taxonomy" id="1121290"/>
    <lineage>
        <taxon>Bacteria</taxon>
        <taxon>Bacillati</taxon>
        <taxon>Bacillota</taxon>
        <taxon>Clostridia</taxon>
        <taxon>Eubacteriales</taxon>
        <taxon>Clostridiaceae</taxon>
        <taxon>Clostridium</taxon>
    </lineage>
</organism>
<dbReference type="AlphaFoldDB" id="A0A1E8EZ75"/>
<keyword evidence="3" id="KW-0067">ATP-binding</keyword>
<dbReference type="SUPFAM" id="SSF55874">
    <property type="entry name" value="ATPase domain of HSP90 chaperone/DNA topoisomerase II/histidine kinase"/>
    <property type="match status" value="1"/>
</dbReference>
<feature type="domain" description="HD-CE" evidence="5">
    <location>
        <begin position="43"/>
        <end position="284"/>
    </location>
</feature>
<dbReference type="Proteomes" id="UP000175744">
    <property type="component" value="Unassembled WGS sequence"/>
</dbReference>
<evidence type="ECO:0000256" key="1">
    <source>
        <dbReference type="ARBA" id="ARBA00008239"/>
    </source>
</evidence>
<evidence type="ECO:0000256" key="3">
    <source>
        <dbReference type="ARBA" id="ARBA00022840"/>
    </source>
</evidence>
<dbReference type="GO" id="GO:0005524">
    <property type="term" value="F:ATP binding"/>
    <property type="evidence" value="ECO:0007669"/>
    <property type="project" value="UniProtKB-KW"/>
</dbReference>
<comment type="caution">
    <text evidence="6">The sequence shown here is derived from an EMBL/GenBank/DDBJ whole genome shotgun (WGS) entry which is preliminary data.</text>
</comment>
<accession>A0A1E8EZ75</accession>
<dbReference type="Pfam" id="PF24391">
    <property type="entry name" value="HD-CE"/>
    <property type="match status" value="1"/>
</dbReference>
<keyword evidence="2" id="KW-0547">Nucleotide-binding</keyword>
<dbReference type="EMBL" id="LZFO01000012">
    <property type="protein sequence ID" value="OFI06304.1"/>
    <property type="molecule type" value="Genomic_DNA"/>
</dbReference>
<dbReference type="InterPro" id="IPR001404">
    <property type="entry name" value="Hsp90_fam"/>
</dbReference>
<dbReference type="CDD" id="cd00077">
    <property type="entry name" value="HDc"/>
    <property type="match status" value="1"/>
</dbReference>
<protein>
    <submittedName>
        <fullName evidence="6">Chaperone protein HtpG</fullName>
    </submittedName>
</protein>
<dbReference type="GO" id="GO:0051082">
    <property type="term" value="F:unfolded protein binding"/>
    <property type="evidence" value="ECO:0007669"/>
    <property type="project" value="InterPro"/>
</dbReference>
<dbReference type="InterPro" id="IPR020575">
    <property type="entry name" value="Hsp90_N"/>
</dbReference>
<dbReference type="InterPro" id="IPR056471">
    <property type="entry name" value="HD-CE"/>
</dbReference>
<dbReference type="STRING" id="1121290.CLAOCE_10770"/>
<dbReference type="InterPro" id="IPR036890">
    <property type="entry name" value="HATPase_C_sf"/>
</dbReference>
<name>A0A1E8EZ75_9CLOT</name>
<dbReference type="GO" id="GO:0140662">
    <property type="term" value="F:ATP-dependent protein folding chaperone"/>
    <property type="evidence" value="ECO:0007669"/>
    <property type="project" value="InterPro"/>
</dbReference>
<keyword evidence="7" id="KW-1185">Reference proteome</keyword>
<reference evidence="6 7" key="1">
    <citation type="submission" date="2016-06" db="EMBL/GenBank/DDBJ databases">
        <title>Genome sequence of Clostridium acetireducens DSM 10703.</title>
        <authorList>
            <person name="Poehlein A."/>
            <person name="Fluechter S."/>
            <person name="Duerre P."/>
            <person name="Daniel R."/>
        </authorList>
    </citation>
    <scope>NUCLEOTIDE SEQUENCE [LARGE SCALE GENOMIC DNA]</scope>
    <source>
        <strain evidence="6 7">DSM 10703</strain>
    </source>
</reference>
<proteinExistence type="inferred from homology"/>